<evidence type="ECO:0000256" key="3">
    <source>
        <dbReference type="ARBA" id="ARBA00022692"/>
    </source>
</evidence>
<dbReference type="Proteomes" id="UP000295985">
    <property type="component" value="Unassembled WGS sequence"/>
</dbReference>
<feature type="transmembrane region" description="Helical" evidence="6">
    <location>
        <begin position="307"/>
        <end position="332"/>
    </location>
</feature>
<evidence type="ECO:0000313" key="8">
    <source>
        <dbReference type="EMBL" id="PWC23213.1"/>
    </source>
</evidence>
<organism evidence="8 10">
    <name type="scientific">Brenneria nigrifluens DSM 30175 = ATCC 13028</name>
    <dbReference type="NCBI Taxonomy" id="1121120"/>
    <lineage>
        <taxon>Bacteria</taxon>
        <taxon>Pseudomonadati</taxon>
        <taxon>Pseudomonadota</taxon>
        <taxon>Gammaproteobacteria</taxon>
        <taxon>Enterobacterales</taxon>
        <taxon>Pectobacteriaceae</taxon>
        <taxon>Brenneria</taxon>
    </lineage>
</organism>
<accession>A0A2U1UNF1</accession>
<name>A0A2U1UNF1_9GAMM</name>
<reference evidence="9 11" key="2">
    <citation type="submission" date="2018-11" db="EMBL/GenBank/DDBJ databases">
        <title>Genome sequences of Brenneria nigrifluens and Brenneria rubrifaciens.</title>
        <authorList>
            <person name="Poret-Peterson A.T."/>
            <person name="McClean A.E."/>
            <person name="Kluepfel D.A."/>
        </authorList>
    </citation>
    <scope>NUCLEOTIDE SEQUENCE [LARGE SCALE GENOMIC DNA]</scope>
    <source>
        <strain evidence="9 11">ATCC 13028</strain>
    </source>
</reference>
<gene>
    <name evidence="8" type="ORF">DDT54_16340</name>
    <name evidence="9" type="ORF">EH206_06190</name>
</gene>
<dbReference type="CDD" id="cd17324">
    <property type="entry name" value="MFS_NepI_like"/>
    <property type="match status" value="1"/>
</dbReference>
<dbReference type="GO" id="GO:0022857">
    <property type="term" value="F:transmembrane transporter activity"/>
    <property type="evidence" value="ECO:0007669"/>
    <property type="project" value="InterPro"/>
</dbReference>
<feature type="transmembrane region" description="Helical" evidence="6">
    <location>
        <begin position="90"/>
        <end position="113"/>
    </location>
</feature>
<dbReference type="PANTHER" id="PTHR43124:SF3">
    <property type="entry name" value="CHLORAMPHENICOL EFFLUX PUMP RV0191"/>
    <property type="match status" value="1"/>
</dbReference>
<feature type="transmembrane region" description="Helical" evidence="6">
    <location>
        <begin position="149"/>
        <end position="168"/>
    </location>
</feature>
<dbReference type="SUPFAM" id="SSF103473">
    <property type="entry name" value="MFS general substrate transporter"/>
    <property type="match status" value="1"/>
</dbReference>
<dbReference type="OrthoDB" id="2810795at2"/>
<keyword evidence="4 6" id="KW-1133">Transmembrane helix</keyword>
<dbReference type="InterPro" id="IPR011701">
    <property type="entry name" value="MFS"/>
</dbReference>
<feature type="transmembrane region" description="Helical" evidence="6">
    <location>
        <begin position="20"/>
        <end position="38"/>
    </location>
</feature>
<sequence length="402" mass="41435">MSAAQKQGTRNALLPPGDRLPMAALLALSMAAFITILTEALPAGLLPQMSRSLAVSEALVGQTVTCYAIGSLVAAIPLTAVTQSMRRRALLLTAIAGFVAANTITAISASYALTMVARFLAGVSAGLLWALLAGYAARMVPEHQKGRAIAIAMVGTPLALSLGVPAGAFLGALVGWRACFGLMSLLALLLMLWVRIKVPDFPGVAMGKQQSVARVFVIAGIRPVLFVVLSFVLAHNILYTYIAPFLARFEMSERTDAALLVFGIASLIGLWITGALIDRHLRALTLASTLLFGLAALALGVSGNAPAMVYAAIAAWGLAFGGAPTLLQMALARTAGEAADVAQSMLVTAWNAAIAGGGIIGGVLLDQAGVGAFSPAVLVLLTATLAVVWRAARHGFPSSVKR</sequence>
<dbReference type="EMBL" id="CP034036">
    <property type="protein sequence ID" value="QCR03811.1"/>
    <property type="molecule type" value="Genomic_DNA"/>
</dbReference>
<feature type="transmembrane region" description="Helical" evidence="6">
    <location>
        <begin position="174"/>
        <end position="194"/>
    </location>
</feature>
<evidence type="ECO:0000256" key="5">
    <source>
        <dbReference type="ARBA" id="ARBA00023136"/>
    </source>
</evidence>
<proteinExistence type="predicted"/>
<evidence type="ECO:0000256" key="2">
    <source>
        <dbReference type="ARBA" id="ARBA00022475"/>
    </source>
</evidence>
<dbReference type="InterPro" id="IPR050189">
    <property type="entry name" value="MFS_Efflux_Transporters"/>
</dbReference>
<feature type="transmembrane region" description="Helical" evidence="6">
    <location>
        <begin position="344"/>
        <end position="365"/>
    </location>
</feature>
<keyword evidence="3 6" id="KW-0812">Transmembrane</keyword>
<keyword evidence="5 6" id="KW-0472">Membrane</keyword>
<dbReference type="AlphaFoldDB" id="A0A2U1UNF1"/>
<evidence type="ECO:0000313" key="9">
    <source>
        <dbReference type="EMBL" id="QCR03811.1"/>
    </source>
</evidence>
<feature type="domain" description="Major facilitator superfamily (MFS) profile" evidence="7">
    <location>
        <begin position="24"/>
        <end position="395"/>
    </location>
</feature>
<dbReference type="Proteomes" id="UP000303847">
    <property type="component" value="Chromosome"/>
</dbReference>
<evidence type="ECO:0000256" key="6">
    <source>
        <dbReference type="SAM" id="Phobius"/>
    </source>
</evidence>
<dbReference type="GO" id="GO:0005886">
    <property type="term" value="C:plasma membrane"/>
    <property type="evidence" value="ECO:0007669"/>
    <property type="project" value="UniProtKB-SubCell"/>
</dbReference>
<feature type="transmembrane region" description="Helical" evidence="6">
    <location>
        <begin position="257"/>
        <end position="277"/>
    </location>
</feature>
<feature type="transmembrane region" description="Helical" evidence="6">
    <location>
        <begin position="215"/>
        <end position="237"/>
    </location>
</feature>
<evidence type="ECO:0000313" key="10">
    <source>
        <dbReference type="Proteomes" id="UP000295985"/>
    </source>
</evidence>
<dbReference type="PROSITE" id="PS50850">
    <property type="entry name" value="MFS"/>
    <property type="match status" value="1"/>
</dbReference>
<dbReference type="InterPro" id="IPR020846">
    <property type="entry name" value="MFS_dom"/>
</dbReference>
<dbReference type="RefSeq" id="WP_009111933.1">
    <property type="nucleotide sequence ID" value="NZ_CP034036.1"/>
</dbReference>
<feature type="transmembrane region" description="Helical" evidence="6">
    <location>
        <begin position="371"/>
        <end position="392"/>
    </location>
</feature>
<keyword evidence="2" id="KW-1003">Cell membrane</keyword>
<dbReference type="PANTHER" id="PTHR43124">
    <property type="entry name" value="PURINE EFFLUX PUMP PBUE"/>
    <property type="match status" value="1"/>
</dbReference>
<evidence type="ECO:0000256" key="1">
    <source>
        <dbReference type="ARBA" id="ARBA00004651"/>
    </source>
</evidence>
<dbReference type="InterPro" id="IPR036259">
    <property type="entry name" value="MFS_trans_sf"/>
</dbReference>
<keyword evidence="11" id="KW-1185">Reference proteome</keyword>
<feature type="transmembrane region" description="Helical" evidence="6">
    <location>
        <begin position="58"/>
        <end position="78"/>
    </location>
</feature>
<dbReference type="Pfam" id="PF07690">
    <property type="entry name" value="MFS_1"/>
    <property type="match status" value="1"/>
</dbReference>
<feature type="transmembrane region" description="Helical" evidence="6">
    <location>
        <begin position="119"/>
        <end position="137"/>
    </location>
</feature>
<evidence type="ECO:0000259" key="7">
    <source>
        <dbReference type="PROSITE" id="PS50850"/>
    </source>
</evidence>
<feature type="transmembrane region" description="Helical" evidence="6">
    <location>
        <begin position="284"/>
        <end position="301"/>
    </location>
</feature>
<evidence type="ECO:0000313" key="11">
    <source>
        <dbReference type="Proteomes" id="UP000303847"/>
    </source>
</evidence>
<evidence type="ECO:0000256" key="4">
    <source>
        <dbReference type="ARBA" id="ARBA00022989"/>
    </source>
</evidence>
<dbReference type="EMBL" id="QDKK01000027">
    <property type="protein sequence ID" value="PWC23213.1"/>
    <property type="molecule type" value="Genomic_DNA"/>
</dbReference>
<reference evidence="8 10" key="1">
    <citation type="submission" date="2018-04" db="EMBL/GenBank/DDBJ databases">
        <title>Brenneria corticis sp.nov.</title>
        <authorList>
            <person name="Li Y."/>
        </authorList>
    </citation>
    <scope>NUCLEOTIDE SEQUENCE [LARGE SCALE GENOMIC DNA]</scope>
    <source>
        <strain evidence="8 10">LMG 2694</strain>
    </source>
</reference>
<protein>
    <submittedName>
        <fullName evidence="8">MFS transporter</fullName>
    </submittedName>
</protein>
<dbReference type="Gene3D" id="1.20.1250.20">
    <property type="entry name" value="MFS general substrate transporter like domains"/>
    <property type="match status" value="1"/>
</dbReference>
<comment type="subcellular location">
    <subcellularLocation>
        <location evidence="1">Cell membrane</location>
        <topology evidence="1">Multi-pass membrane protein</topology>
    </subcellularLocation>
</comment>